<dbReference type="SUPFAM" id="SSF56281">
    <property type="entry name" value="Metallo-hydrolase/oxidoreductase"/>
    <property type="match status" value="1"/>
</dbReference>
<protein>
    <recommendedName>
        <fullName evidence="4">hydroxyacylglutathione hydrolase</fullName>
        <ecNumber evidence="4">3.1.2.6</ecNumber>
    </recommendedName>
    <alternativeName>
        <fullName evidence="8">Glyoxalase II</fullName>
    </alternativeName>
</protein>
<dbReference type="Proteomes" id="UP000231879">
    <property type="component" value="Unassembled WGS sequence"/>
</dbReference>
<evidence type="ECO:0000313" key="11">
    <source>
        <dbReference type="Proteomes" id="UP000231879"/>
    </source>
</evidence>
<dbReference type="EC" id="3.1.2.6" evidence="4"/>
<dbReference type="CDD" id="cd07723">
    <property type="entry name" value="hydroxyacylglutathione_hydrolase_MBL-fold"/>
    <property type="match status" value="1"/>
</dbReference>
<evidence type="ECO:0000256" key="7">
    <source>
        <dbReference type="ARBA" id="ARBA00022833"/>
    </source>
</evidence>
<dbReference type="InterPro" id="IPR050110">
    <property type="entry name" value="Glyoxalase_II_hydrolase"/>
</dbReference>
<comment type="similarity">
    <text evidence="3">Belongs to the metallo-beta-lactamase superfamily. Glyoxalase II family.</text>
</comment>
<dbReference type="InterPro" id="IPR035680">
    <property type="entry name" value="Clx_II_MBL"/>
</dbReference>
<sequence length="251" mass="28267">MLRNSTTLETLSIDPYDSKQIETFLDERGWKLDFILNTHEHPDHTSGNAGLVKRYDCPVYSHPAGIGRIPHAIHPLKKGDRILSSSQEYLEILDTPGHTFCHVCILLMENQKPTALFTGDTLFNAGVGNCHRGGEPHVLAKTVLEQFYPLAGDILLYPGHDYLETNLKFTLSLDPSNVDAMKTLEECSHLPKDVEFLTTDLAKEKKINTFLQCDKPTLTLRENVSKKISPKTLGPSPEDLFVSLRSLRDQW</sequence>
<evidence type="ECO:0000259" key="9">
    <source>
        <dbReference type="SMART" id="SM00849"/>
    </source>
</evidence>
<organism evidence="10 11">
    <name type="scientific">Leptospira barantonii</name>
    <dbReference type="NCBI Taxonomy" id="2023184"/>
    <lineage>
        <taxon>Bacteria</taxon>
        <taxon>Pseudomonadati</taxon>
        <taxon>Spirochaetota</taxon>
        <taxon>Spirochaetia</taxon>
        <taxon>Leptospirales</taxon>
        <taxon>Leptospiraceae</taxon>
        <taxon>Leptospira</taxon>
    </lineage>
</organism>
<keyword evidence="11" id="KW-1185">Reference proteome</keyword>
<proteinExistence type="inferred from homology"/>
<dbReference type="Gene3D" id="3.60.15.10">
    <property type="entry name" value="Ribonuclease Z/Hydroxyacylglutathione hydrolase-like"/>
    <property type="match status" value="1"/>
</dbReference>
<dbReference type="PANTHER" id="PTHR43705">
    <property type="entry name" value="HYDROXYACYLGLUTATHIONE HYDROLASE"/>
    <property type="match status" value="1"/>
</dbReference>
<dbReference type="InterPro" id="IPR032282">
    <property type="entry name" value="HAGH_C"/>
</dbReference>
<evidence type="ECO:0000256" key="6">
    <source>
        <dbReference type="ARBA" id="ARBA00022801"/>
    </source>
</evidence>
<reference evidence="10 11" key="1">
    <citation type="submission" date="2017-07" db="EMBL/GenBank/DDBJ databases">
        <title>Leptospira spp. isolated from tropical soils.</title>
        <authorList>
            <person name="Thibeaux R."/>
            <person name="Iraola G."/>
            <person name="Ferres I."/>
            <person name="Bierque E."/>
            <person name="Girault D."/>
            <person name="Soupe-Gilbert M.-E."/>
            <person name="Picardeau M."/>
            <person name="Goarant C."/>
        </authorList>
    </citation>
    <scope>NUCLEOTIDE SEQUENCE [LARGE SCALE GENOMIC DNA]</scope>
    <source>
        <strain evidence="10 11">FH4-C-A1</strain>
    </source>
</reference>
<dbReference type="InterPro" id="IPR001279">
    <property type="entry name" value="Metallo-B-lactamas"/>
</dbReference>
<comment type="pathway">
    <text evidence="2">Secondary metabolite metabolism; methylglyoxal degradation; (R)-lactate from methylglyoxal: step 2/2.</text>
</comment>
<feature type="domain" description="Metallo-beta-lactamase" evidence="9">
    <location>
        <begin position="2"/>
        <end position="160"/>
    </location>
</feature>
<keyword evidence="6 10" id="KW-0378">Hydrolase</keyword>
<dbReference type="PANTHER" id="PTHR43705:SF1">
    <property type="entry name" value="HYDROXYACYLGLUTATHIONE HYDROLASE GLOB"/>
    <property type="match status" value="1"/>
</dbReference>
<accession>A0ABX4NGQ5</accession>
<evidence type="ECO:0000256" key="3">
    <source>
        <dbReference type="ARBA" id="ARBA00006759"/>
    </source>
</evidence>
<dbReference type="GO" id="GO:0016787">
    <property type="term" value="F:hydrolase activity"/>
    <property type="evidence" value="ECO:0007669"/>
    <property type="project" value="UniProtKB-KW"/>
</dbReference>
<evidence type="ECO:0000313" key="10">
    <source>
        <dbReference type="EMBL" id="PJZ55969.1"/>
    </source>
</evidence>
<evidence type="ECO:0000256" key="5">
    <source>
        <dbReference type="ARBA" id="ARBA00022723"/>
    </source>
</evidence>
<dbReference type="Pfam" id="PF16123">
    <property type="entry name" value="HAGH_C"/>
    <property type="match status" value="1"/>
</dbReference>
<dbReference type="Pfam" id="PF00753">
    <property type="entry name" value="Lactamase_B"/>
    <property type="match status" value="1"/>
</dbReference>
<dbReference type="EMBL" id="NPDS01000008">
    <property type="protein sequence ID" value="PJZ55969.1"/>
    <property type="molecule type" value="Genomic_DNA"/>
</dbReference>
<comment type="caution">
    <text evidence="10">The sequence shown here is derived from an EMBL/GenBank/DDBJ whole genome shotgun (WGS) entry which is preliminary data.</text>
</comment>
<keyword evidence="5" id="KW-0479">Metal-binding</keyword>
<evidence type="ECO:0000256" key="2">
    <source>
        <dbReference type="ARBA" id="ARBA00004963"/>
    </source>
</evidence>
<dbReference type="InterPro" id="IPR036866">
    <property type="entry name" value="RibonucZ/Hydroxyglut_hydro"/>
</dbReference>
<gene>
    <name evidence="10" type="ORF">CH367_16765</name>
</gene>
<evidence type="ECO:0000256" key="8">
    <source>
        <dbReference type="ARBA" id="ARBA00031044"/>
    </source>
</evidence>
<evidence type="ECO:0000256" key="4">
    <source>
        <dbReference type="ARBA" id="ARBA00011917"/>
    </source>
</evidence>
<comment type="cofactor">
    <cofactor evidence="1">
        <name>Zn(2+)</name>
        <dbReference type="ChEBI" id="CHEBI:29105"/>
    </cofactor>
</comment>
<dbReference type="SMART" id="SM00849">
    <property type="entry name" value="Lactamase_B"/>
    <property type="match status" value="1"/>
</dbReference>
<evidence type="ECO:0000256" key="1">
    <source>
        <dbReference type="ARBA" id="ARBA00001947"/>
    </source>
</evidence>
<keyword evidence="7" id="KW-0862">Zinc</keyword>
<name>A0ABX4NGQ5_9LEPT</name>